<dbReference type="InParanoid" id="A0A1Y2G7E0"/>
<protein>
    <submittedName>
        <fullName evidence="1">Uncharacterized protein</fullName>
    </submittedName>
</protein>
<dbReference type="EMBL" id="MCFF01000065">
    <property type="protein sequence ID" value="ORY99745.1"/>
    <property type="molecule type" value="Genomic_DNA"/>
</dbReference>
<dbReference type="GeneID" id="33571073"/>
<evidence type="ECO:0000313" key="2">
    <source>
        <dbReference type="Proteomes" id="UP000193648"/>
    </source>
</evidence>
<evidence type="ECO:0000313" key="1">
    <source>
        <dbReference type="EMBL" id="ORY99745.1"/>
    </source>
</evidence>
<organism evidence="1 2">
    <name type="scientific">Lobosporangium transversale</name>
    <dbReference type="NCBI Taxonomy" id="64571"/>
    <lineage>
        <taxon>Eukaryota</taxon>
        <taxon>Fungi</taxon>
        <taxon>Fungi incertae sedis</taxon>
        <taxon>Mucoromycota</taxon>
        <taxon>Mortierellomycotina</taxon>
        <taxon>Mortierellomycetes</taxon>
        <taxon>Mortierellales</taxon>
        <taxon>Mortierellaceae</taxon>
        <taxon>Lobosporangium</taxon>
    </lineage>
</organism>
<name>A0A1Y2G7E0_9FUNG</name>
<sequence>MVQSSDEILKRIMNEAAGVLSTENEENSEFELVKRFLVLNKDLLVSRVLEILASAYVDPGGNTVSTIFEKFLMQRDNEQRTLTVVDEHGKLFEKDTPVSKKVSSSKTSDGTHHLDWQQYWISLDSHGYSALGIRNWLHGK</sequence>
<accession>A0A1Y2G7E0</accession>
<gene>
    <name evidence="1" type="ORF">BCR41DRAFT_401588</name>
</gene>
<proteinExistence type="predicted"/>
<comment type="caution">
    <text evidence="1">The sequence shown here is derived from an EMBL/GenBank/DDBJ whole genome shotgun (WGS) entry which is preliminary data.</text>
</comment>
<dbReference type="Proteomes" id="UP000193648">
    <property type="component" value="Unassembled WGS sequence"/>
</dbReference>
<reference evidence="1 2" key="1">
    <citation type="submission" date="2016-07" db="EMBL/GenBank/DDBJ databases">
        <title>Pervasive Adenine N6-methylation of Active Genes in Fungi.</title>
        <authorList>
            <consortium name="DOE Joint Genome Institute"/>
            <person name="Mondo S.J."/>
            <person name="Dannebaum R.O."/>
            <person name="Kuo R.C."/>
            <person name="Labutti K."/>
            <person name="Haridas S."/>
            <person name="Kuo A."/>
            <person name="Salamov A."/>
            <person name="Ahrendt S.R."/>
            <person name="Lipzen A."/>
            <person name="Sullivan W."/>
            <person name="Andreopoulos W.B."/>
            <person name="Clum A."/>
            <person name="Lindquist E."/>
            <person name="Daum C."/>
            <person name="Ramamoorthy G.K."/>
            <person name="Gryganskyi A."/>
            <person name="Culley D."/>
            <person name="Magnuson J.K."/>
            <person name="James T.Y."/>
            <person name="O'Malley M.A."/>
            <person name="Stajich J.E."/>
            <person name="Spatafora J.W."/>
            <person name="Visel A."/>
            <person name="Grigoriev I.V."/>
        </authorList>
    </citation>
    <scope>NUCLEOTIDE SEQUENCE [LARGE SCALE GENOMIC DNA]</scope>
    <source>
        <strain evidence="1 2">NRRL 3116</strain>
    </source>
</reference>
<keyword evidence="2" id="KW-1185">Reference proteome</keyword>
<dbReference type="RefSeq" id="XP_021875979.1">
    <property type="nucleotide sequence ID" value="XM_022029230.1"/>
</dbReference>
<dbReference type="AlphaFoldDB" id="A0A1Y2G7E0"/>